<evidence type="ECO:0000256" key="11">
    <source>
        <dbReference type="HAMAP-Rule" id="MF_00766"/>
    </source>
</evidence>
<keyword evidence="9 11" id="KW-0472">Membrane</keyword>
<keyword evidence="4 11" id="KW-0808">Transferase</keyword>
<accession>A0ABW4R7U7</accession>
<keyword evidence="15" id="KW-1185">Reference proteome</keyword>
<dbReference type="Pfam" id="PF00912">
    <property type="entry name" value="Transgly"/>
    <property type="match status" value="1"/>
</dbReference>
<dbReference type="PANTHER" id="PTHR30400">
    <property type="entry name" value="MONOFUNCTIONAL BIOSYNTHETIC PEPTIDOGLYCAN TRANSGLYCOSYLASE"/>
    <property type="match status" value="1"/>
</dbReference>
<organism evidence="14 15">
    <name type="scientific">Paracoccus pacificus</name>
    <dbReference type="NCBI Taxonomy" id="1463598"/>
    <lineage>
        <taxon>Bacteria</taxon>
        <taxon>Pseudomonadati</taxon>
        <taxon>Pseudomonadota</taxon>
        <taxon>Alphaproteobacteria</taxon>
        <taxon>Rhodobacterales</taxon>
        <taxon>Paracoccaceae</taxon>
        <taxon>Paracoccus</taxon>
    </lineage>
</organism>
<gene>
    <name evidence="11 14" type="primary">mtgA</name>
    <name evidence="14" type="ORF">ACFSCT_08485</name>
</gene>
<keyword evidence="10 11" id="KW-0961">Cell wall biogenesis/degradation</keyword>
<dbReference type="SUPFAM" id="SSF53955">
    <property type="entry name" value="Lysozyme-like"/>
    <property type="match status" value="1"/>
</dbReference>
<comment type="pathway">
    <text evidence="11">Cell wall biogenesis; peptidoglycan biosynthesis.</text>
</comment>
<dbReference type="PANTHER" id="PTHR30400:SF0">
    <property type="entry name" value="BIOSYNTHETIC PEPTIDOGLYCAN TRANSGLYCOSYLASE"/>
    <property type="match status" value="1"/>
</dbReference>
<protein>
    <recommendedName>
        <fullName evidence="11">Biosynthetic peptidoglycan transglycosylase</fullName>
        <ecNumber evidence="11">2.4.99.28</ecNumber>
    </recommendedName>
    <alternativeName>
        <fullName evidence="11">Glycan polymerase</fullName>
    </alternativeName>
    <alternativeName>
        <fullName evidence="11">Peptidoglycan glycosyltransferase MtgA</fullName>
        <shortName evidence="11">PGT</shortName>
    </alternativeName>
</protein>
<dbReference type="Proteomes" id="UP001597213">
    <property type="component" value="Unassembled WGS sequence"/>
</dbReference>
<keyword evidence="5 11" id="KW-0812">Transmembrane</keyword>
<keyword evidence="1 11" id="KW-1003">Cell membrane</keyword>
<dbReference type="InterPro" id="IPR023346">
    <property type="entry name" value="Lysozyme-like_dom_sf"/>
</dbReference>
<evidence type="ECO:0000313" key="15">
    <source>
        <dbReference type="Proteomes" id="UP001597213"/>
    </source>
</evidence>
<evidence type="ECO:0000256" key="1">
    <source>
        <dbReference type="ARBA" id="ARBA00022475"/>
    </source>
</evidence>
<evidence type="ECO:0000256" key="8">
    <source>
        <dbReference type="ARBA" id="ARBA00022989"/>
    </source>
</evidence>
<comment type="similarity">
    <text evidence="11">Belongs to the glycosyltransferase 51 family.</text>
</comment>
<keyword evidence="8 11" id="KW-1133">Transmembrane helix</keyword>
<evidence type="ECO:0000259" key="13">
    <source>
        <dbReference type="Pfam" id="PF00912"/>
    </source>
</evidence>
<name>A0ABW4R7U7_9RHOB</name>
<dbReference type="HAMAP" id="MF_00766">
    <property type="entry name" value="PGT_MtgA"/>
    <property type="match status" value="1"/>
</dbReference>
<dbReference type="Gene3D" id="1.10.3810.10">
    <property type="entry name" value="Biosynthetic peptidoglycan transglycosylase-like"/>
    <property type="match status" value="1"/>
</dbReference>
<comment type="subcellular location">
    <subcellularLocation>
        <location evidence="11">Cell inner membrane</location>
        <topology evidence="11">Single-pass membrane protein</topology>
    </subcellularLocation>
</comment>
<feature type="transmembrane region" description="Helical" evidence="11">
    <location>
        <begin position="51"/>
        <end position="70"/>
    </location>
</feature>
<evidence type="ECO:0000256" key="9">
    <source>
        <dbReference type="ARBA" id="ARBA00023136"/>
    </source>
</evidence>
<dbReference type="RefSeq" id="WP_379141861.1">
    <property type="nucleotide sequence ID" value="NZ_JBHUEN010000021.1"/>
</dbReference>
<evidence type="ECO:0000256" key="6">
    <source>
        <dbReference type="ARBA" id="ARBA00022960"/>
    </source>
</evidence>
<sequence length="262" mass="29089">MRRGFMPRRAEPLTDADGPSAAPTRRRRGGNAPEEAIRPVRRGFWRRLRWLALRLLLGVVLIVGSCAFVNPPTTWTILTGQRDYPGIDREWTPIEDIAPSMVRSVVAAEDANFCRHWGFDMTEIRKVIDRGSTRGASTISQQVAKNVFLWQGRSWPRKAMEALLTPVVEATWSKRRIVEVYLNVAEFGPGVFGVHAAAAQYFGTTPDKLTAKQSARLAMVLPSPKTRDAARPTPDQRRRSAAIVDGAATIAVDGRDDCLGLE</sequence>
<evidence type="ECO:0000256" key="4">
    <source>
        <dbReference type="ARBA" id="ARBA00022679"/>
    </source>
</evidence>
<evidence type="ECO:0000256" key="2">
    <source>
        <dbReference type="ARBA" id="ARBA00022519"/>
    </source>
</evidence>
<evidence type="ECO:0000313" key="14">
    <source>
        <dbReference type="EMBL" id="MFD1881748.1"/>
    </source>
</evidence>
<evidence type="ECO:0000256" key="3">
    <source>
        <dbReference type="ARBA" id="ARBA00022676"/>
    </source>
</evidence>
<keyword evidence="3 11" id="KW-0328">Glycosyltransferase</keyword>
<comment type="catalytic activity">
    <reaction evidence="11">
        <text>[GlcNAc-(1-&gt;4)-Mur2Ac(oyl-L-Ala-gamma-D-Glu-L-Lys-D-Ala-D-Ala)](n)-di-trans,octa-cis-undecaprenyl diphosphate + beta-D-GlcNAc-(1-&gt;4)-Mur2Ac(oyl-L-Ala-gamma-D-Glu-L-Lys-D-Ala-D-Ala)-di-trans,octa-cis-undecaprenyl diphosphate = [GlcNAc-(1-&gt;4)-Mur2Ac(oyl-L-Ala-gamma-D-Glu-L-Lys-D-Ala-D-Ala)](n+1)-di-trans,octa-cis-undecaprenyl diphosphate + di-trans,octa-cis-undecaprenyl diphosphate + H(+)</text>
        <dbReference type="Rhea" id="RHEA:23708"/>
        <dbReference type="Rhea" id="RHEA-COMP:9602"/>
        <dbReference type="Rhea" id="RHEA-COMP:9603"/>
        <dbReference type="ChEBI" id="CHEBI:15378"/>
        <dbReference type="ChEBI" id="CHEBI:58405"/>
        <dbReference type="ChEBI" id="CHEBI:60033"/>
        <dbReference type="ChEBI" id="CHEBI:78435"/>
        <dbReference type="EC" id="2.4.99.28"/>
    </reaction>
</comment>
<evidence type="ECO:0000256" key="7">
    <source>
        <dbReference type="ARBA" id="ARBA00022984"/>
    </source>
</evidence>
<proteinExistence type="inferred from homology"/>
<reference evidence="15" key="1">
    <citation type="journal article" date="2019" name="Int. J. Syst. Evol. Microbiol.">
        <title>The Global Catalogue of Microorganisms (GCM) 10K type strain sequencing project: providing services to taxonomists for standard genome sequencing and annotation.</title>
        <authorList>
            <consortium name="The Broad Institute Genomics Platform"/>
            <consortium name="The Broad Institute Genome Sequencing Center for Infectious Disease"/>
            <person name="Wu L."/>
            <person name="Ma J."/>
        </authorList>
    </citation>
    <scope>NUCLEOTIDE SEQUENCE [LARGE SCALE GENOMIC DNA]</scope>
    <source>
        <strain evidence="15">CCUG 56029</strain>
    </source>
</reference>
<feature type="domain" description="Glycosyl transferase family 51" evidence="13">
    <location>
        <begin position="88"/>
        <end position="244"/>
    </location>
</feature>
<evidence type="ECO:0000256" key="12">
    <source>
        <dbReference type="SAM" id="MobiDB-lite"/>
    </source>
</evidence>
<keyword evidence="2 11" id="KW-0997">Cell inner membrane</keyword>
<feature type="region of interest" description="Disordered" evidence="12">
    <location>
        <begin position="1"/>
        <end position="33"/>
    </location>
</feature>
<comment type="function">
    <text evidence="11">Peptidoglycan polymerase that catalyzes glycan chain elongation from lipid-linked precursors.</text>
</comment>
<evidence type="ECO:0000256" key="10">
    <source>
        <dbReference type="ARBA" id="ARBA00023316"/>
    </source>
</evidence>
<keyword evidence="6 11" id="KW-0133">Cell shape</keyword>
<dbReference type="InterPro" id="IPR001264">
    <property type="entry name" value="Glyco_trans_51"/>
</dbReference>
<comment type="caution">
    <text evidence="14">The sequence shown here is derived from an EMBL/GenBank/DDBJ whole genome shotgun (WGS) entry which is preliminary data.</text>
</comment>
<dbReference type="InterPro" id="IPR011812">
    <property type="entry name" value="Pep_trsgly"/>
</dbReference>
<dbReference type="InterPro" id="IPR036950">
    <property type="entry name" value="PBP_transglycosylase"/>
</dbReference>
<dbReference type="NCBIfam" id="TIGR02070">
    <property type="entry name" value="mono_pep_trsgly"/>
    <property type="match status" value="1"/>
</dbReference>
<dbReference type="EMBL" id="JBHUEN010000021">
    <property type="protein sequence ID" value="MFD1881748.1"/>
    <property type="molecule type" value="Genomic_DNA"/>
</dbReference>
<evidence type="ECO:0000256" key="5">
    <source>
        <dbReference type="ARBA" id="ARBA00022692"/>
    </source>
</evidence>
<keyword evidence="7 11" id="KW-0573">Peptidoglycan synthesis</keyword>
<dbReference type="EC" id="2.4.99.28" evidence="11"/>